<protein>
    <recommendedName>
        <fullName evidence="2">Reverse transcriptase domain-containing protein</fullName>
    </recommendedName>
</protein>
<dbReference type="InterPro" id="IPR053134">
    <property type="entry name" value="RNA-dir_DNA_polymerase"/>
</dbReference>
<dbReference type="InterPro" id="IPR043502">
    <property type="entry name" value="DNA/RNA_pol_sf"/>
</dbReference>
<evidence type="ECO:0000313" key="1">
    <source>
        <dbReference type="EMBL" id="GEX83965.1"/>
    </source>
</evidence>
<comment type="caution">
    <text evidence="1">The sequence shown here is derived from an EMBL/GenBank/DDBJ whole genome shotgun (WGS) entry which is preliminary data.</text>
</comment>
<gene>
    <name evidence="1" type="ORF">Tci_355940</name>
</gene>
<name>A0A699HBU5_TANCI</name>
<dbReference type="AlphaFoldDB" id="A0A699HBU5"/>
<dbReference type="SUPFAM" id="SSF56672">
    <property type="entry name" value="DNA/RNA polymerases"/>
    <property type="match status" value="1"/>
</dbReference>
<evidence type="ECO:0008006" key="2">
    <source>
        <dbReference type="Google" id="ProtNLM"/>
    </source>
</evidence>
<dbReference type="PANTHER" id="PTHR24559:SF450">
    <property type="entry name" value="RNA-DIRECTED DNA POLYMERASE HOMOLOG"/>
    <property type="match status" value="1"/>
</dbReference>
<dbReference type="Gene3D" id="3.10.10.10">
    <property type="entry name" value="HIV Type 1 Reverse Transcriptase, subunit A, domain 1"/>
    <property type="match status" value="1"/>
</dbReference>
<organism evidence="1">
    <name type="scientific">Tanacetum cinerariifolium</name>
    <name type="common">Dalmatian daisy</name>
    <name type="synonym">Chrysanthemum cinerariifolium</name>
    <dbReference type="NCBI Taxonomy" id="118510"/>
    <lineage>
        <taxon>Eukaryota</taxon>
        <taxon>Viridiplantae</taxon>
        <taxon>Streptophyta</taxon>
        <taxon>Embryophyta</taxon>
        <taxon>Tracheophyta</taxon>
        <taxon>Spermatophyta</taxon>
        <taxon>Magnoliopsida</taxon>
        <taxon>eudicotyledons</taxon>
        <taxon>Gunneridae</taxon>
        <taxon>Pentapetalae</taxon>
        <taxon>asterids</taxon>
        <taxon>campanulids</taxon>
        <taxon>Asterales</taxon>
        <taxon>Asteraceae</taxon>
        <taxon>Asteroideae</taxon>
        <taxon>Anthemideae</taxon>
        <taxon>Anthemidinae</taxon>
        <taxon>Tanacetum</taxon>
    </lineage>
</organism>
<sequence length="152" mass="17690">MKFVYEGQKICLRGTRHFELQWMSGKKLHKKSLPFMSIVWPVATLNLMQTGEAPSHGSQTELQLRLQEFKDVFAIPYALPPLRSFDHKILLKDESTMVNIRPYRYPPNQKDVIEAMVNELMETGVVRPSHSPYSSPIVLVKKKDETWRMCID</sequence>
<dbReference type="PANTHER" id="PTHR24559">
    <property type="entry name" value="TRANSPOSON TY3-I GAG-POL POLYPROTEIN"/>
    <property type="match status" value="1"/>
</dbReference>
<accession>A0A699HBU5</accession>
<dbReference type="EMBL" id="BKCJ010133551">
    <property type="protein sequence ID" value="GEX83965.1"/>
    <property type="molecule type" value="Genomic_DNA"/>
</dbReference>
<proteinExistence type="predicted"/>
<reference evidence="1" key="1">
    <citation type="journal article" date="2019" name="Sci. Rep.">
        <title>Draft genome of Tanacetum cinerariifolium, the natural source of mosquito coil.</title>
        <authorList>
            <person name="Yamashiro T."/>
            <person name="Shiraishi A."/>
            <person name="Satake H."/>
            <person name="Nakayama K."/>
        </authorList>
    </citation>
    <scope>NUCLEOTIDE SEQUENCE</scope>
</reference>